<proteinExistence type="predicted"/>
<sequence length="234" mass="25224">TRAGLAREGSGARDWAPAGAAGPKRTADPPARRRLAARHATACREARRRIFLAVAVVANAGRAVLASDRSTLPELLTSLGMSSREDLEGLWSTAEGLHNRTPATFTARLRRNVLRFGASTAAPPPAAVPRQSCERGGPEERDDSEGAARLLDKLERERCFFILPEEVVGHCYPARAGEARRPWQPAPACPWRLIVLDLRPRADFDAARLPAALHFDPLRAPAGAPPGGTWAVGR</sequence>
<dbReference type="EMBL" id="CAUYUJ010016974">
    <property type="protein sequence ID" value="CAK0870568.1"/>
    <property type="molecule type" value="Genomic_DNA"/>
</dbReference>
<protein>
    <submittedName>
        <fullName evidence="2">Uncharacterized protein</fullName>
    </submittedName>
</protein>
<comment type="caution">
    <text evidence="2">The sequence shown here is derived from an EMBL/GenBank/DDBJ whole genome shotgun (WGS) entry which is preliminary data.</text>
</comment>
<feature type="region of interest" description="Disordered" evidence="1">
    <location>
        <begin position="120"/>
        <end position="145"/>
    </location>
</feature>
<feature type="region of interest" description="Disordered" evidence="1">
    <location>
        <begin position="1"/>
        <end position="32"/>
    </location>
</feature>
<name>A0ABN9VEI0_9DINO</name>
<gene>
    <name evidence="2" type="ORF">PCOR1329_LOCUS56638</name>
</gene>
<dbReference type="Proteomes" id="UP001189429">
    <property type="component" value="Unassembled WGS sequence"/>
</dbReference>
<accession>A0ABN9VEI0</accession>
<evidence type="ECO:0000313" key="2">
    <source>
        <dbReference type="EMBL" id="CAK0870568.1"/>
    </source>
</evidence>
<feature type="compositionally biased region" description="Basic and acidic residues" evidence="1">
    <location>
        <begin position="132"/>
        <end position="145"/>
    </location>
</feature>
<evidence type="ECO:0000256" key="1">
    <source>
        <dbReference type="SAM" id="MobiDB-lite"/>
    </source>
</evidence>
<feature type="non-terminal residue" evidence="2">
    <location>
        <position position="234"/>
    </location>
</feature>
<keyword evidence="3" id="KW-1185">Reference proteome</keyword>
<feature type="non-terminal residue" evidence="2">
    <location>
        <position position="1"/>
    </location>
</feature>
<evidence type="ECO:0000313" key="3">
    <source>
        <dbReference type="Proteomes" id="UP001189429"/>
    </source>
</evidence>
<reference evidence="2" key="1">
    <citation type="submission" date="2023-10" db="EMBL/GenBank/DDBJ databases">
        <authorList>
            <person name="Chen Y."/>
            <person name="Shah S."/>
            <person name="Dougan E. K."/>
            <person name="Thang M."/>
            <person name="Chan C."/>
        </authorList>
    </citation>
    <scope>NUCLEOTIDE SEQUENCE [LARGE SCALE GENOMIC DNA]</scope>
</reference>
<organism evidence="2 3">
    <name type="scientific">Prorocentrum cordatum</name>
    <dbReference type="NCBI Taxonomy" id="2364126"/>
    <lineage>
        <taxon>Eukaryota</taxon>
        <taxon>Sar</taxon>
        <taxon>Alveolata</taxon>
        <taxon>Dinophyceae</taxon>
        <taxon>Prorocentrales</taxon>
        <taxon>Prorocentraceae</taxon>
        <taxon>Prorocentrum</taxon>
    </lineage>
</organism>